<reference evidence="10 12" key="2">
    <citation type="submission" date="2019-03" db="EMBL/GenBank/DDBJ databases">
        <title>Genomic Encyclopedia of Type Strains, Phase IV (KMG-IV): sequencing the most valuable type-strain genomes for metagenomic binning, comparative biology and taxonomic classification.</title>
        <authorList>
            <person name="Goeker M."/>
        </authorList>
    </citation>
    <scope>NUCLEOTIDE SEQUENCE [LARGE SCALE GENOMIC DNA]</scope>
    <source>
        <strain evidence="10 12">DSM 3764</strain>
    </source>
</reference>
<feature type="transmembrane region" description="Helical" evidence="8">
    <location>
        <begin position="53"/>
        <end position="75"/>
    </location>
</feature>
<dbReference type="RefSeq" id="WP_115225997.1">
    <property type="nucleotide sequence ID" value="NZ_CAWOLO010000001.1"/>
</dbReference>
<keyword evidence="3" id="KW-1003">Cell membrane</keyword>
<evidence type="ECO:0000256" key="5">
    <source>
        <dbReference type="ARBA" id="ARBA00022692"/>
    </source>
</evidence>
<evidence type="ECO:0000256" key="6">
    <source>
        <dbReference type="ARBA" id="ARBA00022989"/>
    </source>
</evidence>
<dbReference type="PANTHER" id="PTHR33508:SF2">
    <property type="entry name" value="UPF0056 INNER MEMBRANE PROTEIN MARC"/>
    <property type="match status" value="1"/>
</dbReference>
<keyword evidence="7 8" id="KW-0472">Membrane</keyword>
<evidence type="ECO:0000256" key="2">
    <source>
        <dbReference type="ARBA" id="ARBA00009784"/>
    </source>
</evidence>
<evidence type="ECO:0000256" key="1">
    <source>
        <dbReference type="ARBA" id="ARBA00004429"/>
    </source>
</evidence>
<keyword evidence="5 8" id="KW-0812">Transmembrane</keyword>
<dbReference type="Pfam" id="PF01914">
    <property type="entry name" value="MarC"/>
    <property type="match status" value="1"/>
</dbReference>
<feature type="transmembrane region" description="Helical" evidence="8">
    <location>
        <begin position="20"/>
        <end position="41"/>
    </location>
</feature>
<evidence type="ECO:0000256" key="7">
    <source>
        <dbReference type="ARBA" id="ARBA00023136"/>
    </source>
</evidence>
<keyword evidence="12" id="KW-1185">Reference proteome</keyword>
<feature type="transmembrane region" description="Helical" evidence="8">
    <location>
        <begin position="195"/>
        <end position="213"/>
    </location>
</feature>
<evidence type="ECO:0000256" key="4">
    <source>
        <dbReference type="ARBA" id="ARBA00022519"/>
    </source>
</evidence>
<evidence type="ECO:0000313" key="11">
    <source>
        <dbReference type="Proteomes" id="UP000255108"/>
    </source>
</evidence>
<dbReference type="Proteomes" id="UP000255108">
    <property type="component" value="Unassembled WGS sequence"/>
</dbReference>
<accession>A0A377Q4N6</accession>
<dbReference type="NCBIfam" id="TIGR00427">
    <property type="entry name" value="NAAT family transporter"/>
    <property type="match status" value="1"/>
</dbReference>
<feature type="transmembrane region" description="Helical" evidence="8">
    <location>
        <begin position="81"/>
        <end position="99"/>
    </location>
</feature>
<gene>
    <name evidence="9" type="primary">marC_1</name>
    <name evidence="10" type="ORF">EV682_101566</name>
    <name evidence="9" type="ORF">NCTC11159_00584</name>
</gene>
<keyword evidence="6 8" id="KW-1133">Transmembrane helix</keyword>
<protein>
    <recommendedName>
        <fullName evidence="8">UPF0056 membrane protein</fullName>
    </recommendedName>
</protein>
<name>A0A377Q4N6_9NEIS</name>
<dbReference type="Proteomes" id="UP000295794">
    <property type="component" value="Unassembled WGS sequence"/>
</dbReference>
<reference evidence="9 11" key="1">
    <citation type="submission" date="2018-06" db="EMBL/GenBank/DDBJ databases">
        <authorList>
            <consortium name="Pathogen Informatics"/>
            <person name="Doyle S."/>
        </authorList>
    </citation>
    <scope>NUCLEOTIDE SEQUENCE [LARGE SCALE GENOMIC DNA]</scope>
    <source>
        <strain evidence="9 11">NCTC11159</strain>
    </source>
</reference>
<feature type="transmembrane region" description="Helical" evidence="8">
    <location>
        <begin position="153"/>
        <end position="174"/>
    </location>
</feature>
<dbReference type="NCBIfam" id="NF008228">
    <property type="entry name" value="PRK10995.1"/>
    <property type="match status" value="1"/>
</dbReference>
<evidence type="ECO:0000313" key="9">
    <source>
        <dbReference type="EMBL" id="STQ89559.1"/>
    </source>
</evidence>
<dbReference type="InterPro" id="IPR002771">
    <property type="entry name" value="Multi_antbiot-R_MarC"/>
</dbReference>
<dbReference type="PANTHER" id="PTHR33508">
    <property type="entry name" value="UPF0056 MEMBRANE PROTEIN YHCE"/>
    <property type="match status" value="1"/>
</dbReference>
<evidence type="ECO:0000313" key="10">
    <source>
        <dbReference type="EMBL" id="TCU90532.1"/>
    </source>
</evidence>
<dbReference type="EMBL" id="UGHR01000001">
    <property type="protein sequence ID" value="STQ89559.1"/>
    <property type="molecule type" value="Genomic_DNA"/>
</dbReference>
<dbReference type="AlphaFoldDB" id="A0A377Q4N6"/>
<evidence type="ECO:0000256" key="3">
    <source>
        <dbReference type="ARBA" id="ARBA00022475"/>
    </source>
</evidence>
<dbReference type="OrthoDB" id="21094at2"/>
<dbReference type="EMBL" id="SMBT01000001">
    <property type="protein sequence ID" value="TCU90532.1"/>
    <property type="molecule type" value="Genomic_DNA"/>
</dbReference>
<organism evidence="9 11">
    <name type="scientific">Iodobacter fluviatilis</name>
    <dbReference type="NCBI Taxonomy" id="537"/>
    <lineage>
        <taxon>Bacteria</taxon>
        <taxon>Pseudomonadati</taxon>
        <taxon>Pseudomonadota</taxon>
        <taxon>Betaproteobacteria</taxon>
        <taxon>Neisseriales</taxon>
        <taxon>Chitinibacteraceae</taxon>
        <taxon>Iodobacter</taxon>
    </lineage>
</organism>
<keyword evidence="4" id="KW-0997">Cell inner membrane</keyword>
<evidence type="ECO:0000313" key="12">
    <source>
        <dbReference type="Proteomes" id="UP000295794"/>
    </source>
</evidence>
<comment type="subcellular location">
    <subcellularLocation>
        <location evidence="1">Cell inner membrane</location>
        <topology evidence="1">Multi-pass membrane protein</topology>
    </subcellularLocation>
    <subcellularLocation>
        <location evidence="8">Cell membrane</location>
        <topology evidence="8">Multi-pass membrane protein</topology>
    </subcellularLocation>
</comment>
<feature type="transmembrane region" description="Helical" evidence="8">
    <location>
        <begin position="120"/>
        <end position="141"/>
    </location>
</feature>
<sequence>MTLFRLVLEYLSYILTTVTALLPIINPLSTAAILPGISVHLSEVERKQQVKLACYYMAGILITFLMAGGLIMDFFNISIPGLRIAGGMVVIYLGFRMLFPDSQAQVDENPEQSARREIAFTPLAMPSMAGPGSIAVVISMSSTLHSQRHIPVWAGYFLLVLGIAATAFICWLTLRASSRLFAVLGDEGISAISRIMGFMLICIGVQFFINGVGELLHDASFMPR</sequence>
<evidence type="ECO:0000256" key="8">
    <source>
        <dbReference type="RuleBase" id="RU362048"/>
    </source>
</evidence>
<comment type="similarity">
    <text evidence="2 8">Belongs to the UPF0056 (MarC) family.</text>
</comment>
<dbReference type="GO" id="GO:0005886">
    <property type="term" value="C:plasma membrane"/>
    <property type="evidence" value="ECO:0007669"/>
    <property type="project" value="UniProtKB-SubCell"/>
</dbReference>
<proteinExistence type="inferred from homology"/>